<reference evidence="2 3" key="1">
    <citation type="journal article" date="2020" name="ISME J.">
        <title>Uncovering the hidden diversity of litter-decomposition mechanisms in mushroom-forming fungi.</title>
        <authorList>
            <person name="Floudas D."/>
            <person name="Bentzer J."/>
            <person name="Ahren D."/>
            <person name="Johansson T."/>
            <person name="Persson P."/>
            <person name="Tunlid A."/>
        </authorList>
    </citation>
    <scope>NUCLEOTIDE SEQUENCE [LARGE SCALE GENOMIC DNA]</scope>
    <source>
        <strain evidence="2 3">CBS 291.85</strain>
    </source>
</reference>
<evidence type="ECO:0000313" key="3">
    <source>
        <dbReference type="Proteomes" id="UP000559256"/>
    </source>
</evidence>
<feature type="region of interest" description="Disordered" evidence="1">
    <location>
        <begin position="163"/>
        <end position="200"/>
    </location>
</feature>
<feature type="compositionally biased region" description="Acidic residues" evidence="1">
    <location>
        <begin position="170"/>
        <end position="199"/>
    </location>
</feature>
<proteinExistence type="predicted"/>
<accession>A0A8H5GXZ3</accession>
<keyword evidence="3" id="KW-1185">Reference proteome</keyword>
<feature type="compositionally biased region" description="Basic and acidic residues" evidence="1">
    <location>
        <begin position="59"/>
        <end position="73"/>
    </location>
</feature>
<organism evidence="2 3">
    <name type="scientific">Tetrapyrgos nigripes</name>
    <dbReference type="NCBI Taxonomy" id="182062"/>
    <lineage>
        <taxon>Eukaryota</taxon>
        <taxon>Fungi</taxon>
        <taxon>Dikarya</taxon>
        <taxon>Basidiomycota</taxon>
        <taxon>Agaricomycotina</taxon>
        <taxon>Agaricomycetes</taxon>
        <taxon>Agaricomycetidae</taxon>
        <taxon>Agaricales</taxon>
        <taxon>Marasmiineae</taxon>
        <taxon>Marasmiaceae</taxon>
        <taxon>Tetrapyrgos</taxon>
    </lineage>
</organism>
<comment type="caution">
    <text evidence="2">The sequence shown here is derived from an EMBL/GenBank/DDBJ whole genome shotgun (WGS) entry which is preliminary data.</text>
</comment>
<dbReference type="OrthoDB" id="3256283at2759"/>
<dbReference type="EMBL" id="JAACJM010000004">
    <property type="protein sequence ID" value="KAF5373136.1"/>
    <property type="molecule type" value="Genomic_DNA"/>
</dbReference>
<dbReference type="Proteomes" id="UP000559256">
    <property type="component" value="Unassembled WGS sequence"/>
</dbReference>
<evidence type="ECO:0000313" key="2">
    <source>
        <dbReference type="EMBL" id="KAF5373136.1"/>
    </source>
</evidence>
<gene>
    <name evidence="2" type="ORF">D9758_001636</name>
</gene>
<name>A0A8H5GXZ3_9AGAR</name>
<protein>
    <submittedName>
        <fullName evidence="2">Uncharacterized protein</fullName>
    </submittedName>
</protein>
<sequence length="331" mass="36843">MNASATASKATATAKKAKKQAPESLETAVVVTGAKHGRGDRDENEEEDEPPKKSAKQTDGNKAKGLLDKKSSKESTPIFAGRFNVFSWAVARAPLQMDYTSDGLETYPEVIFKKLTANDATDKSVGRIAVLSLPERRATDEEKDGSDSDCEFDCYAVGRFNGTNSKDREGDGDDEDEDKDKDEEGNDEGDDEDDEASEEVDYKRCPYDLNLVDIDLVKGLKFDDTEFELFPEHIGFGGPALKDEKESIGISGTLVMREEACGIENADGLFKMRRLWKGQDGSELFEGYLSFDIDFNMLLKHRYYMGQRKRHSGADKQHKVHFWATRKGISG</sequence>
<dbReference type="AlphaFoldDB" id="A0A8H5GXZ3"/>
<feature type="compositionally biased region" description="Low complexity" evidence="1">
    <location>
        <begin position="1"/>
        <end position="14"/>
    </location>
</feature>
<feature type="region of interest" description="Disordered" evidence="1">
    <location>
        <begin position="1"/>
        <end position="73"/>
    </location>
</feature>
<evidence type="ECO:0000256" key="1">
    <source>
        <dbReference type="SAM" id="MobiDB-lite"/>
    </source>
</evidence>